<dbReference type="RefSeq" id="WP_166984956.1">
    <property type="nucleotide sequence ID" value="NZ_CP061169.1"/>
</dbReference>
<accession>A0ABX6YJN4</accession>
<evidence type="ECO:0008006" key="3">
    <source>
        <dbReference type="Google" id="ProtNLM"/>
    </source>
</evidence>
<keyword evidence="2" id="KW-1185">Reference proteome</keyword>
<evidence type="ECO:0000313" key="1">
    <source>
        <dbReference type="EMBL" id="QPZ38998.1"/>
    </source>
</evidence>
<dbReference type="Proteomes" id="UP000662814">
    <property type="component" value="Chromosome"/>
</dbReference>
<name>A0ABX6YJN4_9MICO</name>
<proteinExistence type="predicted"/>
<organism evidence="1 2">
    <name type="scientific">Paramicrobacterium chengjingii</name>
    <dbReference type="NCBI Taxonomy" id="2769067"/>
    <lineage>
        <taxon>Bacteria</taxon>
        <taxon>Bacillati</taxon>
        <taxon>Actinomycetota</taxon>
        <taxon>Actinomycetes</taxon>
        <taxon>Micrococcales</taxon>
        <taxon>Microbacteriaceae</taxon>
        <taxon>Paramicrobacterium</taxon>
    </lineage>
</organism>
<gene>
    <name evidence="1" type="ORF">HCR76_02560</name>
</gene>
<evidence type="ECO:0000313" key="2">
    <source>
        <dbReference type="Proteomes" id="UP000662814"/>
    </source>
</evidence>
<protein>
    <recommendedName>
        <fullName evidence="3">FCP1 homology domain-containing protein</fullName>
    </recommendedName>
</protein>
<dbReference type="Pfam" id="PF18143">
    <property type="entry name" value="HAD_SAK_2"/>
    <property type="match status" value="1"/>
</dbReference>
<sequence>MPTSDIQTRLYLDVDGAINADEPPFSEVKSTRVQIEYGGGMMSRMPLTWAPEVVAELDALRDEFNVELVWLSTWNEMHASMTRLAPALGGLFGGRAIMDVDAVSVDRGRGWWKAQSIIADQDMTPAPFIWVDDEAVMAHGGMVDDATVGTPSLKLTTVYEHGIERLHLAQMRSFLAAQTQRQVALR</sequence>
<dbReference type="EMBL" id="CP061169">
    <property type="protein sequence ID" value="QPZ38998.1"/>
    <property type="molecule type" value="Genomic_DNA"/>
</dbReference>
<reference evidence="1 2" key="1">
    <citation type="submission" date="2020-12" db="EMBL/GenBank/DDBJ databases">
        <title>Microbacterium sp. HY060.</title>
        <authorList>
            <person name="Zhou J."/>
        </authorList>
    </citation>
    <scope>NUCLEOTIDE SEQUENCE [LARGE SCALE GENOMIC DNA]</scope>
    <source>
        <strain evidence="1 2">HY60</strain>
    </source>
</reference>